<dbReference type="CDD" id="cd00267">
    <property type="entry name" value="ABC_ATPase"/>
    <property type="match status" value="1"/>
</dbReference>
<dbReference type="Gene3D" id="3.40.50.300">
    <property type="entry name" value="P-loop containing nucleotide triphosphate hydrolases"/>
    <property type="match status" value="1"/>
</dbReference>
<proteinExistence type="predicted"/>
<accession>A0AAU7DZ01</accession>
<dbReference type="GO" id="GO:0005524">
    <property type="term" value="F:ATP binding"/>
    <property type="evidence" value="ECO:0007669"/>
    <property type="project" value="InterPro"/>
</dbReference>
<dbReference type="SUPFAM" id="SSF52540">
    <property type="entry name" value="P-loop containing nucleoside triphosphate hydrolases"/>
    <property type="match status" value="1"/>
</dbReference>
<protein>
    <submittedName>
        <fullName evidence="2">AAA family ATPase</fullName>
    </submittedName>
</protein>
<dbReference type="AlphaFoldDB" id="A0AAU7DZ01"/>
<sequence length="441" mass="49415">MLLNFAVRNFRCFSDEAQLSLTSPSLRTNIPRKGQTWIEATERVAAIFGPNASGKTTILDAIHAVAIAVLSPGAGTVFQPTLSRSSDSPATEYAIDFISGDVRYQYEIRASRWGISWEALYSFPKGTRRTVFTRFQEERDSELEFTKGSSLVGPTAEVLRITKPTMLFMSTAHKYGHKALSSVARTLVADVGINFVSFRDTQDETVLQRVVMEMVADPGNTQVDLVKALVQAADLGIERVEIQRETIDEKEYEWIVRMVEALNDGTERSKEDIPRLRDAVVFFHRSEEGEEFKLPVQNQSAGTITWLTTAWHALKALRAGSVLLIDELDASLHPELARYVVELFQTPHFNQHGAQLIFTSHDISLLGNAPTRLLQPRNVWFTEKKKAGQSELFSMSEFDNRAGNNDERRYMAGQFGALPDIDDHLLIQFVASEAAEDPVDV</sequence>
<dbReference type="EMBL" id="CP146203">
    <property type="protein sequence ID" value="XBH22006.1"/>
    <property type="molecule type" value="Genomic_DNA"/>
</dbReference>
<reference evidence="2" key="1">
    <citation type="submission" date="2024-02" db="EMBL/GenBank/DDBJ databases">
        <title>Tomenella chthoni gen. nov. sp. nov., a member of the family Jonesiaceae isolated from bat guano.</title>
        <authorList>
            <person name="Miller S.L."/>
            <person name="King J."/>
            <person name="Sankaranarayanan K."/>
            <person name="Lawson P.A."/>
        </authorList>
    </citation>
    <scope>NUCLEOTIDE SEQUENCE</scope>
    <source>
        <strain evidence="2">BS-20</strain>
    </source>
</reference>
<dbReference type="PANTHER" id="PTHR40396">
    <property type="entry name" value="ATPASE-LIKE PROTEIN"/>
    <property type="match status" value="1"/>
</dbReference>
<name>A0AAU7DZ01_9MICO</name>
<evidence type="ECO:0000313" key="2">
    <source>
        <dbReference type="EMBL" id="XBH22006.1"/>
    </source>
</evidence>
<dbReference type="PANTHER" id="PTHR40396:SF1">
    <property type="entry name" value="ATPASE AAA-TYPE CORE DOMAIN-CONTAINING PROTEIN"/>
    <property type="match status" value="1"/>
</dbReference>
<dbReference type="InterPro" id="IPR027417">
    <property type="entry name" value="P-loop_NTPase"/>
</dbReference>
<gene>
    <name evidence="2" type="ORF">V5R04_01900</name>
</gene>
<dbReference type="GO" id="GO:0016887">
    <property type="term" value="F:ATP hydrolysis activity"/>
    <property type="evidence" value="ECO:0007669"/>
    <property type="project" value="InterPro"/>
</dbReference>
<feature type="domain" description="ATPase AAA-type core" evidence="1">
    <location>
        <begin position="44"/>
        <end position="366"/>
    </location>
</feature>
<evidence type="ECO:0000259" key="1">
    <source>
        <dbReference type="Pfam" id="PF13304"/>
    </source>
</evidence>
<dbReference type="InterPro" id="IPR003959">
    <property type="entry name" value="ATPase_AAA_core"/>
</dbReference>
<organism evidence="2">
    <name type="scientific">Jonesiaceae bacterium BS-20</name>
    <dbReference type="NCBI Taxonomy" id="3120821"/>
    <lineage>
        <taxon>Bacteria</taxon>
        <taxon>Bacillati</taxon>
        <taxon>Actinomycetota</taxon>
        <taxon>Actinomycetes</taxon>
        <taxon>Micrococcales</taxon>
        <taxon>Jonesiaceae</taxon>
    </lineage>
</organism>
<dbReference type="Pfam" id="PF13304">
    <property type="entry name" value="AAA_21"/>
    <property type="match status" value="1"/>
</dbReference>